<evidence type="ECO:0000313" key="1">
    <source>
        <dbReference type="EMBL" id="SEQ32837.1"/>
    </source>
</evidence>
<reference evidence="1 2" key="1">
    <citation type="submission" date="2016-10" db="EMBL/GenBank/DDBJ databases">
        <authorList>
            <person name="de Groot N.N."/>
        </authorList>
    </citation>
    <scope>NUCLEOTIDE SEQUENCE [LARGE SCALE GENOMIC DNA]</scope>
    <source>
        <strain evidence="1 2">B7-7</strain>
    </source>
</reference>
<dbReference type="STRING" id="867345.SAMN05421693_12440"/>
<gene>
    <name evidence="1" type="ORF">SAMN05421693_12440</name>
</gene>
<name>A0A1H9F4N6_9GAMM</name>
<dbReference type="Proteomes" id="UP000199496">
    <property type="component" value="Unassembled WGS sequence"/>
</dbReference>
<evidence type="ECO:0008006" key="3">
    <source>
        <dbReference type="Google" id="ProtNLM"/>
    </source>
</evidence>
<protein>
    <recommendedName>
        <fullName evidence="3">SAP domain-containing protein</fullName>
    </recommendedName>
</protein>
<keyword evidence="2" id="KW-1185">Reference proteome</keyword>
<dbReference type="EMBL" id="FOFO01000024">
    <property type="protein sequence ID" value="SEQ32837.1"/>
    <property type="molecule type" value="Genomic_DNA"/>
</dbReference>
<dbReference type="OrthoDB" id="5567088at2"/>
<dbReference type="RefSeq" id="WP_090208442.1">
    <property type="nucleotide sequence ID" value="NZ_FOFO01000024.1"/>
</dbReference>
<evidence type="ECO:0000313" key="2">
    <source>
        <dbReference type="Proteomes" id="UP000199496"/>
    </source>
</evidence>
<proteinExistence type="predicted"/>
<organism evidence="1 2">
    <name type="scientific">Ectothiorhodospira magna</name>
    <dbReference type="NCBI Taxonomy" id="867345"/>
    <lineage>
        <taxon>Bacteria</taxon>
        <taxon>Pseudomonadati</taxon>
        <taxon>Pseudomonadota</taxon>
        <taxon>Gammaproteobacteria</taxon>
        <taxon>Chromatiales</taxon>
        <taxon>Ectothiorhodospiraceae</taxon>
        <taxon>Ectothiorhodospira</taxon>
    </lineage>
</organism>
<sequence length="68" mass="7703">MNLATVRYIALNKGIDPGGLPKMELIRTIQVTEGHSPCFGNAETGYCERTECHWHLDCLSRSRHQRSC</sequence>
<accession>A0A1H9F4N6</accession>
<dbReference type="AlphaFoldDB" id="A0A1H9F4N6"/>